<dbReference type="GO" id="GO:0005524">
    <property type="term" value="F:ATP binding"/>
    <property type="evidence" value="ECO:0007669"/>
    <property type="project" value="UniProtKB-KW"/>
</dbReference>
<keyword evidence="2 5" id="KW-0808">Transferase</keyword>
<protein>
    <recommendedName>
        <fullName evidence="5">Uridine kinase</fullName>
        <ecNumber evidence="5">2.7.1.48</ecNumber>
    </recommendedName>
</protein>
<accession>A0AAF0C3M3</accession>
<evidence type="ECO:0000256" key="3">
    <source>
        <dbReference type="ARBA" id="ARBA00022741"/>
    </source>
</evidence>
<keyword evidence="5" id="KW-0963">Cytoplasm</keyword>
<evidence type="ECO:0000259" key="6">
    <source>
        <dbReference type="Pfam" id="PF00485"/>
    </source>
</evidence>
<dbReference type="CDD" id="cd02023">
    <property type="entry name" value="UMPK"/>
    <property type="match status" value="1"/>
</dbReference>
<dbReference type="Proteomes" id="UP000032568">
    <property type="component" value="Chromosome"/>
</dbReference>
<organism evidence="7 8">
    <name type="scientific">Thalassomonas actiniarum</name>
    <dbReference type="NCBI Taxonomy" id="485447"/>
    <lineage>
        <taxon>Bacteria</taxon>
        <taxon>Pseudomonadati</taxon>
        <taxon>Pseudomonadota</taxon>
        <taxon>Gammaproteobacteria</taxon>
        <taxon>Alteromonadales</taxon>
        <taxon>Colwelliaceae</taxon>
        <taxon>Thalassomonas</taxon>
    </lineage>
</organism>
<reference evidence="7 8" key="1">
    <citation type="journal article" date="2015" name="Genome Announc.">
        <title>Draft Genome Sequences of Marine Isolates of Thalassomonas viridans and Thalassomonas actiniarum.</title>
        <authorList>
            <person name="Olonade I."/>
            <person name="van Zyl L.J."/>
            <person name="Trindade M."/>
        </authorList>
    </citation>
    <scope>NUCLEOTIDE SEQUENCE [LARGE SCALE GENOMIC DNA]</scope>
    <source>
        <strain evidence="7 8">A5K-106</strain>
    </source>
</reference>
<dbReference type="EC" id="2.7.1.48" evidence="5"/>
<gene>
    <name evidence="7" type="primary">udk</name>
    <name evidence="7" type="ORF">SG35_012305</name>
</gene>
<dbReference type="KEGG" id="tact:SG35_012305"/>
<dbReference type="PRINTS" id="PR00988">
    <property type="entry name" value="URIDINKINASE"/>
</dbReference>
<evidence type="ECO:0000256" key="2">
    <source>
        <dbReference type="ARBA" id="ARBA00022679"/>
    </source>
</evidence>
<keyword evidence="5" id="KW-0067">ATP-binding</keyword>
<dbReference type="RefSeq" id="WP_044835191.1">
    <property type="nucleotide sequence ID" value="NZ_CP059735.1"/>
</dbReference>
<dbReference type="GO" id="GO:0004849">
    <property type="term" value="F:uridine kinase activity"/>
    <property type="evidence" value="ECO:0007669"/>
    <property type="project" value="UniProtKB-EC"/>
</dbReference>
<comment type="pathway">
    <text evidence="5">Pyrimidine metabolism; CTP biosynthesis via salvage pathway; CTP from cytidine: step 1/3.</text>
</comment>
<evidence type="ECO:0000256" key="4">
    <source>
        <dbReference type="ARBA" id="ARBA00022777"/>
    </source>
</evidence>
<dbReference type="Pfam" id="PF00485">
    <property type="entry name" value="PRK"/>
    <property type="match status" value="1"/>
</dbReference>
<comment type="subcellular location">
    <subcellularLocation>
        <location evidence="5">Cytoplasm</location>
    </subcellularLocation>
</comment>
<dbReference type="NCBIfam" id="NF004018">
    <property type="entry name" value="PRK05480.1"/>
    <property type="match status" value="1"/>
</dbReference>
<comment type="similarity">
    <text evidence="5">Belongs to the uridine kinase family.</text>
</comment>
<dbReference type="InterPro" id="IPR027417">
    <property type="entry name" value="P-loop_NTPase"/>
</dbReference>
<evidence type="ECO:0000256" key="5">
    <source>
        <dbReference type="RuleBase" id="RU003825"/>
    </source>
</evidence>
<comment type="pathway">
    <text evidence="1 5">Pyrimidine metabolism; UMP biosynthesis via salvage pathway; UMP from uridine: step 1/1.</text>
</comment>
<dbReference type="PANTHER" id="PTHR10285">
    <property type="entry name" value="URIDINE KINASE"/>
    <property type="match status" value="1"/>
</dbReference>
<comment type="catalytic activity">
    <reaction evidence="5">
        <text>uridine + ATP = UMP + ADP + H(+)</text>
        <dbReference type="Rhea" id="RHEA:16825"/>
        <dbReference type="ChEBI" id="CHEBI:15378"/>
        <dbReference type="ChEBI" id="CHEBI:16704"/>
        <dbReference type="ChEBI" id="CHEBI:30616"/>
        <dbReference type="ChEBI" id="CHEBI:57865"/>
        <dbReference type="ChEBI" id="CHEBI:456216"/>
        <dbReference type="EC" id="2.7.1.48"/>
    </reaction>
</comment>
<evidence type="ECO:0000313" key="7">
    <source>
        <dbReference type="EMBL" id="WDE01347.1"/>
    </source>
</evidence>
<dbReference type="GO" id="GO:0005737">
    <property type="term" value="C:cytoplasm"/>
    <property type="evidence" value="ECO:0007669"/>
    <property type="project" value="UniProtKB-SubCell"/>
</dbReference>
<dbReference type="InterPro" id="IPR000764">
    <property type="entry name" value="Uridine_kinase-like"/>
</dbReference>
<sequence length="220" mass="25143">MNQTKAKNSVQHKKPTVIAIAGASASGKTLFAQTIYDELLAELGADGISIIKEDAYYRDQSHMTMSEREKTNYDAPNAFEHELLCKQIGELTQGKNVDCPVYCYKTHTRIDETIKINSTPIILVEGILLFCNEELRNSFDIKMYMDTPLDICLIRRIQRDTVERGRSIDSITNQYLDTVRPMYYQHIEPSKSYADIVITRGGKNRMAIELLKAKIRQLTK</sequence>
<keyword evidence="3 5" id="KW-0547">Nucleotide-binding</keyword>
<dbReference type="EMBL" id="CP059735">
    <property type="protein sequence ID" value="WDE01347.1"/>
    <property type="molecule type" value="Genomic_DNA"/>
</dbReference>
<reference evidence="7 8" key="2">
    <citation type="journal article" date="2022" name="Mar. Drugs">
        <title>Bioassay-Guided Fractionation Leads to the Detection of Cholic Acid Generated by the Rare Thalassomonas sp.</title>
        <authorList>
            <person name="Pheiffer F."/>
            <person name="Schneider Y.K."/>
            <person name="Hansen E.H."/>
            <person name="Andersen J.H."/>
            <person name="Isaksson J."/>
            <person name="Busche T."/>
            <person name="R C."/>
            <person name="Kalinowski J."/>
            <person name="Zyl L.V."/>
            <person name="Trindade M."/>
        </authorList>
    </citation>
    <scope>NUCLEOTIDE SEQUENCE [LARGE SCALE GENOMIC DNA]</scope>
    <source>
        <strain evidence="7 8">A5K-106</strain>
    </source>
</reference>
<name>A0AAF0C3M3_9GAMM</name>
<comment type="catalytic activity">
    <reaction evidence="5">
        <text>cytidine + ATP = CMP + ADP + H(+)</text>
        <dbReference type="Rhea" id="RHEA:24674"/>
        <dbReference type="ChEBI" id="CHEBI:15378"/>
        <dbReference type="ChEBI" id="CHEBI:17562"/>
        <dbReference type="ChEBI" id="CHEBI:30616"/>
        <dbReference type="ChEBI" id="CHEBI:60377"/>
        <dbReference type="ChEBI" id="CHEBI:456216"/>
        <dbReference type="EC" id="2.7.1.48"/>
    </reaction>
</comment>
<dbReference type="NCBIfam" id="TIGR00235">
    <property type="entry name" value="udk"/>
    <property type="match status" value="1"/>
</dbReference>
<keyword evidence="8" id="KW-1185">Reference proteome</keyword>
<dbReference type="AlphaFoldDB" id="A0AAF0C3M3"/>
<evidence type="ECO:0000256" key="1">
    <source>
        <dbReference type="ARBA" id="ARBA00004690"/>
    </source>
</evidence>
<feature type="domain" description="Phosphoribulokinase/uridine kinase" evidence="6">
    <location>
        <begin position="17"/>
        <end position="206"/>
    </location>
</feature>
<keyword evidence="4 5" id="KW-0418">Kinase</keyword>
<dbReference type="Gene3D" id="3.40.50.300">
    <property type="entry name" value="P-loop containing nucleotide triphosphate hydrolases"/>
    <property type="match status" value="1"/>
</dbReference>
<evidence type="ECO:0000313" key="8">
    <source>
        <dbReference type="Proteomes" id="UP000032568"/>
    </source>
</evidence>
<dbReference type="InterPro" id="IPR006083">
    <property type="entry name" value="PRK/URK"/>
</dbReference>
<dbReference type="SUPFAM" id="SSF52540">
    <property type="entry name" value="P-loop containing nucleoside triphosphate hydrolases"/>
    <property type="match status" value="1"/>
</dbReference>
<proteinExistence type="inferred from homology"/>